<evidence type="ECO:0000256" key="3">
    <source>
        <dbReference type="ARBA" id="ARBA00022801"/>
    </source>
</evidence>
<proteinExistence type="predicted"/>
<accession>A0A8S3UBV0</accession>
<keyword evidence="3" id="KW-0378">Hydrolase</keyword>
<dbReference type="PANTHER" id="PTHR22748:SF26">
    <property type="entry name" value="ENDONUCLEASE_EXONUCLEASE_PHOSPHATASE DOMAIN-CONTAINING PROTEIN"/>
    <property type="match status" value="1"/>
</dbReference>
<evidence type="ECO:0000256" key="4">
    <source>
        <dbReference type="ARBA" id="ARBA00022842"/>
    </source>
</evidence>
<evidence type="ECO:0000256" key="1">
    <source>
        <dbReference type="ARBA" id="ARBA00001946"/>
    </source>
</evidence>
<dbReference type="Proteomes" id="UP000683360">
    <property type="component" value="Unassembled WGS sequence"/>
</dbReference>
<evidence type="ECO:0000313" key="5">
    <source>
        <dbReference type="EMBL" id="CAG2241424.1"/>
    </source>
</evidence>
<dbReference type="GO" id="GO:0006284">
    <property type="term" value="P:base-excision repair"/>
    <property type="evidence" value="ECO:0007669"/>
    <property type="project" value="TreeGrafter"/>
</dbReference>
<comment type="caution">
    <text evidence="5">The sequence shown here is derived from an EMBL/GenBank/DDBJ whole genome shotgun (WGS) entry which is preliminary data.</text>
</comment>
<evidence type="ECO:0000256" key="2">
    <source>
        <dbReference type="ARBA" id="ARBA00022723"/>
    </source>
</evidence>
<dbReference type="GO" id="GO:0003906">
    <property type="term" value="F:DNA-(apurinic or apyrimidinic site) endonuclease activity"/>
    <property type="evidence" value="ECO:0007669"/>
    <property type="project" value="TreeGrafter"/>
</dbReference>
<comment type="cofactor">
    <cofactor evidence="1">
        <name>Mg(2+)</name>
        <dbReference type="ChEBI" id="CHEBI:18420"/>
    </cofactor>
</comment>
<dbReference type="PANTHER" id="PTHR22748">
    <property type="entry name" value="AP ENDONUCLEASE"/>
    <property type="match status" value="1"/>
</dbReference>
<organism evidence="5 6">
    <name type="scientific">Mytilus edulis</name>
    <name type="common">Blue mussel</name>
    <dbReference type="NCBI Taxonomy" id="6550"/>
    <lineage>
        <taxon>Eukaryota</taxon>
        <taxon>Metazoa</taxon>
        <taxon>Spiralia</taxon>
        <taxon>Lophotrochozoa</taxon>
        <taxon>Mollusca</taxon>
        <taxon>Bivalvia</taxon>
        <taxon>Autobranchia</taxon>
        <taxon>Pteriomorphia</taxon>
        <taxon>Mytilida</taxon>
        <taxon>Mytiloidea</taxon>
        <taxon>Mytilidae</taxon>
        <taxon>Mytilinae</taxon>
        <taxon>Mytilus</taxon>
    </lineage>
</organism>
<dbReference type="InterPro" id="IPR036691">
    <property type="entry name" value="Endo/exonu/phosph_ase_sf"/>
</dbReference>
<name>A0A8S3UBV0_MYTED</name>
<reference evidence="5" key="1">
    <citation type="submission" date="2021-03" db="EMBL/GenBank/DDBJ databases">
        <authorList>
            <person name="Bekaert M."/>
        </authorList>
    </citation>
    <scope>NUCLEOTIDE SEQUENCE</scope>
</reference>
<dbReference type="OrthoDB" id="6073759at2759"/>
<gene>
    <name evidence="5" type="ORF">MEDL_53651</name>
</gene>
<sequence>MASIVVGSVNCRGLANKVKRLDIVSICKKRYDIAVLVDTHCCLENENKWLQEWGYTGKFSSYSNRSRGEAVLFKNSFEFKINNEIIDNNGNFIILDITVQDYRLTLVALYGPNEDCPEFFHSLESKICLFENSSVIVVGDWNVVQNYSLDTLNYQTENNPRAQVKIHEMMNNLDLLDIWRIQNPSVKRYSCRALTLVVAHL</sequence>
<dbReference type="InterPro" id="IPR004808">
    <property type="entry name" value="AP_endonuc_1"/>
</dbReference>
<dbReference type="GO" id="GO:0005634">
    <property type="term" value="C:nucleus"/>
    <property type="evidence" value="ECO:0007669"/>
    <property type="project" value="TreeGrafter"/>
</dbReference>
<dbReference type="GO" id="GO:0008311">
    <property type="term" value="F:double-stranded DNA 3'-5' DNA exonuclease activity"/>
    <property type="evidence" value="ECO:0007669"/>
    <property type="project" value="TreeGrafter"/>
</dbReference>
<dbReference type="Gene3D" id="3.60.10.10">
    <property type="entry name" value="Endonuclease/exonuclease/phosphatase"/>
    <property type="match status" value="1"/>
</dbReference>
<keyword evidence="4" id="KW-0460">Magnesium</keyword>
<keyword evidence="6" id="KW-1185">Reference proteome</keyword>
<protein>
    <recommendedName>
        <fullName evidence="7">Endonuclease/exonuclease/phosphatase domain-containing protein</fullName>
    </recommendedName>
</protein>
<evidence type="ECO:0008006" key="7">
    <source>
        <dbReference type="Google" id="ProtNLM"/>
    </source>
</evidence>
<dbReference type="SUPFAM" id="SSF56219">
    <property type="entry name" value="DNase I-like"/>
    <property type="match status" value="1"/>
</dbReference>
<dbReference type="EMBL" id="CAJPWZ010002587">
    <property type="protein sequence ID" value="CAG2241424.1"/>
    <property type="molecule type" value="Genomic_DNA"/>
</dbReference>
<keyword evidence="2" id="KW-0479">Metal-binding</keyword>
<evidence type="ECO:0000313" key="6">
    <source>
        <dbReference type="Proteomes" id="UP000683360"/>
    </source>
</evidence>
<dbReference type="GO" id="GO:0046872">
    <property type="term" value="F:metal ion binding"/>
    <property type="evidence" value="ECO:0007669"/>
    <property type="project" value="UniProtKB-KW"/>
</dbReference>
<dbReference type="GO" id="GO:0008081">
    <property type="term" value="F:phosphoric diester hydrolase activity"/>
    <property type="evidence" value="ECO:0007669"/>
    <property type="project" value="TreeGrafter"/>
</dbReference>
<dbReference type="AlphaFoldDB" id="A0A8S3UBV0"/>